<name>A0A7V7PSE6_9HYPH</name>
<evidence type="ECO:0000256" key="1">
    <source>
        <dbReference type="SAM" id="SignalP"/>
    </source>
</evidence>
<comment type="caution">
    <text evidence="2">The sequence shown here is derived from an EMBL/GenBank/DDBJ whole genome shotgun (WGS) entry which is preliminary data.</text>
</comment>
<protein>
    <submittedName>
        <fullName evidence="2">Uncharacterized protein</fullName>
    </submittedName>
</protein>
<evidence type="ECO:0000313" key="2">
    <source>
        <dbReference type="EMBL" id="KAB0682025.1"/>
    </source>
</evidence>
<feature type="chain" id="PRO_5030723833" evidence="1">
    <location>
        <begin position="25"/>
        <end position="100"/>
    </location>
</feature>
<proteinExistence type="predicted"/>
<sequence>MKGSVFRGLLAACITIMLAVFAFASPGFATERIGPAGYELRVYDPVDIGIVATPAITVDNRQMIKAPSVRSSAEIGSLTPAYHMSMLTDGQSLRGFHMRC</sequence>
<keyword evidence="1" id="KW-0732">Signal</keyword>
<dbReference type="RefSeq" id="WP_150968285.1">
    <property type="nucleotide sequence ID" value="NZ_VZDO01000002.1"/>
</dbReference>
<reference evidence="2 3" key="1">
    <citation type="submission" date="2019-09" db="EMBL/GenBank/DDBJ databases">
        <title>YIM 132180 draft genome.</title>
        <authorList>
            <person name="Zhang K."/>
        </authorList>
    </citation>
    <scope>NUCLEOTIDE SEQUENCE [LARGE SCALE GENOMIC DNA]</scope>
    <source>
        <strain evidence="2 3">YIM 132180</strain>
    </source>
</reference>
<gene>
    <name evidence="2" type="ORF">F6X38_04260</name>
</gene>
<feature type="signal peptide" evidence="1">
    <location>
        <begin position="1"/>
        <end position="24"/>
    </location>
</feature>
<dbReference type="EMBL" id="VZDO01000002">
    <property type="protein sequence ID" value="KAB0682025.1"/>
    <property type="molecule type" value="Genomic_DNA"/>
</dbReference>
<organism evidence="2 3">
    <name type="scientific">Plantimonas leprariae</name>
    <dbReference type="NCBI Taxonomy" id="2615207"/>
    <lineage>
        <taxon>Bacteria</taxon>
        <taxon>Pseudomonadati</taxon>
        <taxon>Pseudomonadota</taxon>
        <taxon>Alphaproteobacteria</taxon>
        <taxon>Hyphomicrobiales</taxon>
        <taxon>Aurantimonadaceae</taxon>
        <taxon>Plantimonas</taxon>
    </lineage>
</organism>
<keyword evidence="3" id="KW-1185">Reference proteome</keyword>
<dbReference type="AlphaFoldDB" id="A0A7V7PSE6"/>
<dbReference type="Proteomes" id="UP000432089">
    <property type="component" value="Unassembled WGS sequence"/>
</dbReference>
<evidence type="ECO:0000313" key="3">
    <source>
        <dbReference type="Proteomes" id="UP000432089"/>
    </source>
</evidence>
<accession>A0A7V7PSE6</accession>